<reference evidence="1 2" key="1">
    <citation type="submission" date="2018-06" db="EMBL/GenBank/DDBJ databases">
        <authorList>
            <person name="Strepis N."/>
        </authorList>
    </citation>
    <scope>NUCLEOTIDE SEQUENCE [LARGE SCALE GENOMIC DNA]</scope>
    <source>
        <strain evidence="1">LUCI</strain>
    </source>
</reference>
<keyword evidence="2" id="KW-1185">Reference proteome</keyword>
<dbReference type="AlphaFoldDB" id="A0A498REE8"/>
<proteinExistence type="predicted"/>
<sequence>MILLEQLSTFVSVLKALLKYSEEHGDRNISISKLKTLLSHYDL</sequence>
<name>A0A498REE8_9FIRM</name>
<protein>
    <submittedName>
        <fullName evidence="1">Uncharacterized protein</fullName>
    </submittedName>
</protein>
<gene>
    <name evidence="1" type="ORF">LUCI_4665</name>
</gene>
<dbReference type="EMBL" id="UPPP01000116">
    <property type="protein sequence ID" value="VBB09375.1"/>
    <property type="molecule type" value="Genomic_DNA"/>
</dbReference>
<evidence type="ECO:0000313" key="1">
    <source>
        <dbReference type="EMBL" id="VBB09375.1"/>
    </source>
</evidence>
<evidence type="ECO:0000313" key="2">
    <source>
        <dbReference type="Proteomes" id="UP000277811"/>
    </source>
</evidence>
<dbReference type="Proteomes" id="UP000277811">
    <property type="component" value="Unassembled WGS sequence"/>
</dbReference>
<organism evidence="1 2">
    <name type="scientific">Lucifera butyrica</name>
    <dbReference type="NCBI Taxonomy" id="1351585"/>
    <lineage>
        <taxon>Bacteria</taxon>
        <taxon>Bacillati</taxon>
        <taxon>Bacillota</taxon>
        <taxon>Negativicutes</taxon>
        <taxon>Veillonellales</taxon>
        <taxon>Veillonellaceae</taxon>
        <taxon>Lucifera</taxon>
    </lineage>
</organism>
<accession>A0A498REE8</accession>